<sequence>MNTQPNNMYAIKLMTLLEDVSPVFAELEKILADSKKLKSKYKNHLNHLSLYYKVDRLKEENNPITEEILVQKVEHICLVLDGIGKIITEISSDEEESKLYIQSGVMDKLQEISQKLSKLIS</sequence>
<protein>
    <submittedName>
        <fullName evidence="1">Uncharacterized protein</fullName>
    </submittedName>
</protein>
<evidence type="ECO:0000313" key="2">
    <source>
        <dbReference type="Proteomes" id="UP000239239"/>
    </source>
</evidence>
<dbReference type="EMBL" id="PQWY01000015">
    <property type="protein sequence ID" value="PPK29950.1"/>
    <property type="molecule type" value="Genomic_DNA"/>
</dbReference>
<dbReference type="RefSeq" id="WP_027229154.1">
    <property type="nucleotide sequence ID" value="NZ_CP017601.1"/>
</dbReference>
<accession>A0A2S6EXP4</accession>
<proteinExistence type="predicted"/>
<comment type="caution">
    <text evidence="1">The sequence shown here is derived from an EMBL/GenBank/DDBJ whole genome shotgun (WGS) entry which is preliminary data.</text>
</comment>
<reference evidence="1 2" key="1">
    <citation type="submission" date="2018-02" db="EMBL/GenBank/DDBJ databases">
        <title>Draft genome sequences of four Legionella pneumophila clinical strains isolated in Ontario.</title>
        <authorList>
            <person name="Fortuna A."/>
            <person name="Ramnarine R."/>
            <person name="Li A."/>
            <person name="Frantz C."/>
            <person name="Mallo G."/>
        </authorList>
    </citation>
    <scope>NUCLEOTIDE SEQUENCE [LARGE SCALE GENOMIC DNA]</scope>
    <source>
        <strain evidence="1 2">LG61</strain>
    </source>
</reference>
<evidence type="ECO:0000313" key="1">
    <source>
        <dbReference type="EMBL" id="PPK29950.1"/>
    </source>
</evidence>
<organism evidence="1 2">
    <name type="scientific">Legionella pneumophila</name>
    <dbReference type="NCBI Taxonomy" id="446"/>
    <lineage>
        <taxon>Bacteria</taxon>
        <taxon>Pseudomonadati</taxon>
        <taxon>Pseudomonadota</taxon>
        <taxon>Gammaproteobacteria</taxon>
        <taxon>Legionellales</taxon>
        <taxon>Legionellaceae</taxon>
        <taxon>Legionella</taxon>
    </lineage>
</organism>
<name>A0A2S6EXP4_LEGPN</name>
<dbReference type="AlphaFoldDB" id="A0A2S6EXP4"/>
<dbReference type="Proteomes" id="UP000239239">
    <property type="component" value="Unassembled WGS sequence"/>
</dbReference>
<gene>
    <name evidence="1" type="ORF">C3928_09940</name>
</gene>